<sequence length="264" mass="27703">MSPLPDAADPLELLEVAREAAAAGAAVLAGRSVAGLNPVKKSADGDWVTEFDTAAEIAVREVLARLRPHDVVTGEELETAVPSNPSGIRWSIDPLDGTTNFIRNIVYYATSVAAVTDDGEWLAGVVHAPALVRVYSAARGNGAWLSEHGSVRKLSGPDPQRVGKLLGTGFSYNAEVRSEQYAALPELAGQFADVRRLGSAALDLCMVADGTLDAYIERSLNEYDYAAGALIAEEAGVPVQRPPRPANDAEREDAVTVAGAALLG</sequence>
<dbReference type="InterPro" id="IPR020583">
    <property type="entry name" value="Inositol_monoP_metal-BS"/>
</dbReference>
<evidence type="ECO:0000256" key="3">
    <source>
        <dbReference type="ARBA" id="ARBA00022842"/>
    </source>
</evidence>
<evidence type="ECO:0000313" key="8">
    <source>
        <dbReference type="Proteomes" id="UP001155145"/>
    </source>
</evidence>
<dbReference type="Gene3D" id="3.30.540.10">
    <property type="entry name" value="Fructose-1,6-Bisphosphatase, subunit A, domain 1"/>
    <property type="match status" value="1"/>
</dbReference>
<evidence type="ECO:0000313" key="5">
    <source>
        <dbReference type="EMBL" id="MCC3273015.1"/>
    </source>
</evidence>
<keyword evidence="2" id="KW-0378">Hydrolase</keyword>
<dbReference type="GO" id="GO:0008934">
    <property type="term" value="F:inositol monophosphate 1-phosphatase activity"/>
    <property type="evidence" value="ECO:0007669"/>
    <property type="project" value="TreeGrafter"/>
</dbReference>
<dbReference type="Proteomes" id="UP000829758">
    <property type="component" value="Chromosome"/>
</dbReference>
<dbReference type="EMBL" id="JAJFZT010000006">
    <property type="protein sequence ID" value="MCC3273015.1"/>
    <property type="molecule type" value="Genomic_DNA"/>
</dbReference>
<evidence type="ECO:0000256" key="2">
    <source>
        <dbReference type="ARBA" id="ARBA00022801"/>
    </source>
</evidence>
<dbReference type="InterPro" id="IPR000760">
    <property type="entry name" value="Inositol_monophosphatase-like"/>
</dbReference>
<dbReference type="PANTHER" id="PTHR20854">
    <property type="entry name" value="INOSITOL MONOPHOSPHATASE"/>
    <property type="match status" value="1"/>
</dbReference>
<feature type="binding site" evidence="4">
    <location>
        <position position="75"/>
    </location>
    <ligand>
        <name>Mg(2+)</name>
        <dbReference type="ChEBI" id="CHEBI:18420"/>
        <label>1</label>
        <note>catalytic</note>
    </ligand>
</feature>
<dbReference type="GO" id="GO:0007165">
    <property type="term" value="P:signal transduction"/>
    <property type="evidence" value="ECO:0007669"/>
    <property type="project" value="TreeGrafter"/>
</dbReference>
<comment type="cofactor">
    <cofactor evidence="4">
        <name>Mg(2+)</name>
        <dbReference type="ChEBI" id="CHEBI:18420"/>
    </cofactor>
</comment>
<keyword evidence="7" id="KW-1185">Reference proteome</keyword>
<dbReference type="GO" id="GO:0046872">
    <property type="term" value="F:metal ion binding"/>
    <property type="evidence" value="ECO:0007669"/>
    <property type="project" value="UniProtKB-KW"/>
</dbReference>
<feature type="binding site" evidence="4">
    <location>
        <position position="93"/>
    </location>
    <ligand>
        <name>Mg(2+)</name>
        <dbReference type="ChEBI" id="CHEBI:18420"/>
        <label>2</label>
    </ligand>
</feature>
<dbReference type="PROSITE" id="PS00629">
    <property type="entry name" value="IMP_1"/>
    <property type="match status" value="1"/>
</dbReference>
<proteinExistence type="predicted"/>
<accession>A0A9X1M935</accession>
<dbReference type="Gene3D" id="3.40.190.80">
    <property type="match status" value="1"/>
</dbReference>
<protein>
    <submittedName>
        <fullName evidence="5">Inositol monophosphatase</fullName>
    </submittedName>
</protein>
<dbReference type="EMBL" id="CP094984">
    <property type="protein sequence ID" value="UON93065.1"/>
    <property type="molecule type" value="Genomic_DNA"/>
</dbReference>
<reference evidence="5" key="1">
    <citation type="submission" date="2021-10" db="EMBL/GenBank/DDBJ databases">
        <title>Novel species in genus Arthrobacter.</title>
        <authorList>
            <person name="Liu Y."/>
        </authorList>
    </citation>
    <scope>NUCLEOTIDE SEQUENCE</scope>
    <source>
        <strain evidence="7">zg-Y462</strain>
        <strain evidence="5">Zg-Y462</strain>
    </source>
</reference>
<dbReference type="Proteomes" id="UP001155145">
    <property type="component" value="Unassembled WGS sequence"/>
</dbReference>
<dbReference type="GO" id="GO:0006020">
    <property type="term" value="P:inositol metabolic process"/>
    <property type="evidence" value="ECO:0007669"/>
    <property type="project" value="TreeGrafter"/>
</dbReference>
<evidence type="ECO:0000256" key="4">
    <source>
        <dbReference type="PIRSR" id="PIRSR600760-2"/>
    </source>
</evidence>
<evidence type="ECO:0000313" key="6">
    <source>
        <dbReference type="EMBL" id="UON93065.1"/>
    </source>
</evidence>
<feature type="binding site" evidence="4">
    <location>
        <position position="95"/>
    </location>
    <ligand>
        <name>Mg(2+)</name>
        <dbReference type="ChEBI" id="CHEBI:18420"/>
        <label>1</label>
        <note>catalytic</note>
    </ligand>
</feature>
<dbReference type="PRINTS" id="PR00377">
    <property type="entry name" value="IMPHPHTASES"/>
</dbReference>
<dbReference type="AlphaFoldDB" id="A0A9X1M935"/>
<evidence type="ECO:0000256" key="1">
    <source>
        <dbReference type="ARBA" id="ARBA00022723"/>
    </source>
</evidence>
<keyword evidence="3 4" id="KW-0460">Magnesium</keyword>
<feature type="binding site" evidence="4">
    <location>
        <position position="96"/>
    </location>
    <ligand>
        <name>Mg(2+)</name>
        <dbReference type="ChEBI" id="CHEBI:18420"/>
        <label>1</label>
        <note>catalytic</note>
    </ligand>
</feature>
<feature type="binding site" evidence="4">
    <location>
        <position position="224"/>
    </location>
    <ligand>
        <name>Mg(2+)</name>
        <dbReference type="ChEBI" id="CHEBI:18420"/>
        <label>1</label>
        <note>catalytic</note>
    </ligand>
</feature>
<dbReference type="RefSeq" id="WP_227928949.1">
    <property type="nucleotide sequence ID" value="NZ_CP094984.1"/>
</dbReference>
<dbReference type="SUPFAM" id="SSF56655">
    <property type="entry name" value="Carbohydrate phosphatase"/>
    <property type="match status" value="1"/>
</dbReference>
<evidence type="ECO:0000313" key="7">
    <source>
        <dbReference type="Proteomes" id="UP000829758"/>
    </source>
</evidence>
<organism evidence="5 8">
    <name type="scientific">Arthrobacter zhangbolii</name>
    <dbReference type="NCBI Taxonomy" id="2886936"/>
    <lineage>
        <taxon>Bacteria</taxon>
        <taxon>Bacillati</taxon>
        <taxon>Actinomycetota</taxon>
        <taxon>Actinomycetes</taxon>
        <taxon>Micrococcales</taxon>
        <taxon>Micrococcaceae</taxon>
        <taxon>Arthrobacter</taxon>
    </lineage>
</organism>
<name>A0A9X1M935_9MICC</name>
<keyword evidence="1 4" id="KW-0479">Metal-binding</keyword>
<dbReference type="Pfam" id="PF00459">
    <property type="entry name" value="Inositol_P"/>
    <property type="match status" value="1"/>
</dbReference>
<gene>
    <name evidence="5" type="ORF">LJ755_09785</name>
    <name evidence="6" type="ORF">MUK71_05420</name>
</gene>
<dbReference type="PANTHER" id="PTHR20854:SF4">
    <property type="entry name" value="INOSITOL-1-MONOPHOSPHATASE-RELATED"/>
    <property type="match status" value="1"/>
</dbReference>